<gene>
    <name evidence="1" type="ORF">IAB70_01375</name>
</gene>
<reference evidence="1" key="1">
    <citation type="submission" date="2020-10" db="EMBL/GenBank/DDBJ databases">
        <authorList>
            <person name="Gilroy R."/>
        </authorList>
    </citation>
    <scope>NUCLEOTIDE SEQUENCE</scope>
    <source>
        <strain evidence="1">CHK195-15760</strain>
    </source>
</reference>
<dbReference type="InterPro" id="IPR029058">
    <property type="entry name" value="AB_hydrolase_fold"/>
</dbReference>
<keyword evidence="1" id="KW-0378">Hydrolase</keyword>
<dbReference type="InterPro" id="IPR010662">
    <property type="entry name" value="RBBP9/YdeN"/>
</dbReference>
<dbReference type="PANTHER" id="PTHR15394:SF3">
    <property type="entry name" value="SERINE HYDROLASE RBBP9"/>
    <property type="match status" value="1"/>
</dbReference>
<evidence type="ECO:0000313" key="2">
    <source>
        <dbReference type="Proteomes" id="UP000824093"/>
    </source>
</evidence>
<dbReference type="SUPFAM" id="SSF53474">
    <property type="entry name" value="alpha/beta-Hydrolases"/>
    <property type="match status" value="1"/>
</dbReference>
<evidence type="ECO:0000313" key="1">
    <source>
        <dbReference type="EMBL" id="HIU51269.1"/>
    </source>
</evidence>
<proteinExistence type="predicted"/>
<dbReference type="GO" id="GO:0016787">
    <property type="term" value="F:hydrolase activity"/>
    <property type="evidence" value="ECO:0007669"/>
    <property type="project" value="UniProtKB-KW"/>
</dbReference>
<dbReference type="EMBL" id="DVNH01000012">
    <property type="protein sequence ID" value="HIU51269.1"/>
    <property type="molecule type" value="Genomic_DNA"/>
</dbReference>
<dbReference type="Gene3D" id="3.40.50.1820">
    <property type="entry name" value="alpha/beta hydrolase"/>
    <property type="match status" value="1"/>
</dbReference>
<name>A0A9D1M045_9FIRM</name>
<dbReference type="Pfam" id="PF06821">
    <property type="entry name" value="Ser_hydrolase"/>
    <property type="match status" value="1"/>
</dbReference>
<dbReference type="Proteomes" id="UP000824093">
    <property type="component" value="Unassembled WGS sequence"/>
</dbReference>
<dbReference type="PANTHER" id="PTHR15394">
    <property type="entry name" value="SERINE HYDROLASE RBBP9"/>
    <property type="match status" value="1"/>
</dbReference>
<accession>A0A9D1M045</accession>
<dbReference type="AlphaFoldDB" id="A0A9D1M045"/>
<sequence>MNSENNYFIIHGSFGSPFGNWFPWLHDFLEAEEKQVYSPQFPIGVGFQNYENWSKLLKYYLDLNLINENTIIIGHSIAPVFISKFLIENKIKVKKLIFVCGFNNYLGINEQYDAVNKSMYLDNLEDIKQHADEIICFYSNNDPYVKYDVEKDFADKVATKQILIPNAGHINNESGYDTFEEIVHYI</sequence>
<comment type="caution">
    <text evidence="1">The sequence shown here is derived from an EMBL/GenBank/DDBJ whole genome shotgun (WGS) entry which is preliminary data.</text>
</comment>
<reference evidence="1" key="2">
    <citation type="journal article" date="2021" name="PeerJ">
        <title>Extensive microbial diversity within the chicken gut microbiome revealed by metagenomics and culture.</title>
        <authorList>
            <person name="Gilroy R."/>
            <person name="Ravi A."/>
            <person name="Getino M."/>
            <person name="Pursley I."/>
            <person name="Horton D.L."/>
            <person name="Alikhan N.F."/>
            <person name="Baker D."/>
            <person name="Gharbi K."/>
            <person name="Hall N."/>
            <person name="Watson M."/>
            <person name="Adriaenssens E.M."/>
            <person name="Foster-Nyarko E."/>
            <person name="Jarju S."/>
            <person name="Secka A."/>
            <person name="Antonio M."/>
            <person name="Oren A."/>
            <person name="Chaudhuri R.R."/>
            <person name="La Ragione R."/>
            <person name="Hildebrand F."/>
            <person name="Pallen M.J."/>
        </authorList>
    </citation>
    <scope>NUCLEOTIDE SEQUENCE</scope>
    <source>
        <strain evidence="1">CHK195-15760</strain>
    </source>
</reference>
<organism evidence="1 2">
    <name type="scientific">Candidatus Merdicola faecigallinarum</name>
    <dbReference type="NCBI Taxonomy" id="2840862"/>
    <lineage>
        <taxon>Bacteria</taxon>
        <taxon>Bacillati</taxon>
        <taxon>Bacillota</taxon>
        <taxon>Clostridia</taxon>
        <taxon>Candidatus Merdicola</taxon>
    </lineage>
</organism>
<protein>
    <submittedName>
        <fullName evidence="1">Alpha/beta hydrolase</fullName>
    </submittedName>
</protein>